<evidence type="ECO:0000313" key="8">
    <source>
        <dbReference type="EMBL" id="KAF8769949.1"/>
    </source>
</evidence>
<feature type="domain" description="C2" evidence="7">
    <location>
        <begin position="417"/>
        <end position="539"/>
    </location>
</feature>
<dbReference type="EMBL" id="JABXBU010002228">
    <property type="protein sequence ID" value="KAF8769949.1"/>
    <property type="molecule type" value="Genomic_DNA"/>
</dbReference>
<dbReference type="Proteomes" id="UP000807504">
    <property type="component" value="Unassembled WGS sequence"/>
</dbReference>
<evidence type="ECO:0000256" key="5">
    <source>
        <dbReference type="ARBA" id="ARBA00023136"/>
    </source>
</evidence>
<comment type="subcellular location">
    <subcellularLocation>
        <location evidence="1">Membrane</location>
        <topology evidence="1">Single-pass membrane protein</topology>
    </subcellularLocation>
</comment>
<organism evidence="8 9">
    <name type="scientific">Argiope bruennichi</name>
    <name type="common">Wasp spider</name>
    <name type="synonym">Aranea bruennichi</name>
    <dbReference type="NCBI Taxonomy" id="94029"/>
    <lineage>
        <taxon>Eukaryota</taxon>
        <taxon>Metazoa</taxon>
        <taxon>Ecdysozoa</taxon>
        <taxon>Arthropoda</taxon>
        <taxon>Chelicerata</taxon>
        <taxon>Arachnida</taxon>
        <taxon>Araneae</taxon>
        <taxon>Araneomorphae</taxon>
        <taxon>Entelegynae</taxon>
        <taxon>Araneoidea</taxon>
        <taxon>Araneidae</taxon>
        <taxon>Argiope</taxon>
    </lineage>
</organism>
<dbReference type="PROSITE" id="PS50004">
    <property type="entry name" value="C2"/>
    <property type="match status" value="3"/>
</dbReference>
<name>A0A8T0EB81_ARGBR</name>
<dbReference type="Pfam" id="PF08150">
    <property type="entry name" value="FerB"/>
    <property type="match status" value="1"/>
</dbReference>
<dbReference type="SMART" id="SM01201">
    <property type="entry name" value="FerB"/>
    <property type="match status" value="1"/>
</dbReference>
<dbReference type="InterPro" id="IPR035892">
    <property type="entry name" value="C2_domain_sf"/>
</dbReference>
<evidence type="ECO:0000256" key="6">
    <source>
        <dbReference type="SAM" id="MobiDB-lite"/>
    </source>
</evidence>
<protein>
    <submittedName>
        <fullName evidence="8">Otoferlin like protein</fullName>
    </submittedName>
</protein>
<keyword evidence="2" id="KW-0812">Transmembrane</keyword>
<accession>A0A8T0EB81</accession>
<proteinExistence type="predicted"/>
<evidence type="ECO:0000256" key="2">
    <source>
        <dbReference type="ARBA" id="ARBA00022692"/>
    </source>
</evidence>
<comment type="caution">
    <text evidence="8">The sequence shown here is derived from an EMBL/GenBank/DDBJ whole genome shotgun (WGS) entry which is preliminary data.</text>
</comment>
<keyword evidence="4" id="KW-1133">Transmembrane helix</keyword>
<keyword evidence="5" id="KW-0472">Membrane</keyword>
<dbReference type="SMART" id="SM00239">
    <property type="entry name" value="C2"/>
    <property type="match status" value="3"/>
</dbReference>
<dbReference type="Pfam" id="PF00168">
    <property type="entry name" value="C2"/>
    <property type="match status" value="3"/>
</dbReference>
<evidence type="ECO:0000259" key="7">
    <source>
        <dbReference type="PROSITE" id="PS50004"/>
    </source>
</evidence>
<dbReference type="Pfam" id="PF16165">
    <property type="entry name" value="Ferlin_C"/>
    <property type="match status" value="1"/>
</dbReference>
<evidence type="ECO:0000256" key="3">
    <source>
        <dbReference type="ARBA" id="ARBA00022737"/>
    </source>
</evidence>
<evidence type="ECO:0000256" key="1">
    <source>
        <dbReference type="ARBA" id="ARBA00004167"/>
    </source>
</evidence>
<feature type="domain" description="C2" evidence="7">
    <location>
        <begin position="1"/>
        <end position="119"/>
    </location>
</feature>
<dbReference type="GO" id="GO:0007009">
    <property type="term" value="P:plasma membrane organization"/>
    <property type="evidence" value="ECO:0007669"/>
    <property type="project" value="TreeGrafter"/>
</dbReference>
<keyword evidence="3" id="KW-0677">Repeat</keyword>
<dbReference type="GO" id="GO:0016020">
    <property type="term" value="C:membrane"/>
    <property type="evidence" value="ECO:0007669"/>
    <property type="project" value="UniProtKB-SubCell"/>
</dbReference>
<reference evidence="8" key="2">
    <citation type="submission" date="2020-06" db="EMBL/GenBank/DDBJ databases">
        <authorList>
            <person name="Sheffer M."/>
        </authorList>
    </citation>
    <scope>NUCLEOTIDE SEQUENCE</scope>
</reference>
<dbReference type="InterPro" id="IPR000008">
    <property type="entry name" value="C2_dom"/>
</dbReference>
<dbReference type="CDD" id="cd08374">
    <property type="entry name" value="C2F_Ferlin"/>
    <property type="match status" value="1"/>
</dbReference>
<feature type="region of interest" description="Disordered" evidence="6">
    <location>
        <begin position="1251"/>
        <end position="1273"/>
    </location>
</feature>
<sequence>MDSQFAVLKVKIYRAEGLSSLNRGLLAHIKKRCTVDDGVFVDPYVQVFFAGLKGFTSKKKRTICPVWEEEVVFTTKFPLPPEPIIIQVRDDDFVGNNDIGTVVIPLDKISSSDEQGFLPTLGPCYVYLRDQKQFVSEDTSCSGRLLMAITMDIVEGSVYTKTSVQVEPTPSAPQGTFSYDSEFFLFACVQDASMIDRRLVEMKEMRFSLQMGAEGRQTMDAAFDDHNATPFMEPEPMDKQYLYLPLEGNKPCMWLKAMWPDERRRMYISNILSKMERKIEEVLHVSAAARTTLNKNTLEGTIDKLSHLRSKMESLEDDPQSIVPDVVVWLESGSKRVGCAKVQARDLLYAVREYERGSQSGKTLTLFLKPLGRREEEMLLAKVECYLWFGPAKQMDYCFRDLPQGFNMEYAFEAPNDTGGVPKALHYLEKHVFQLRAHIYQARSLPSRDRSRYPNCCAMVIFKNHIRSTQVRENSLNPIWDEMLLFPEIEFYGDARFTPVIVVEVHNFGVTGKSGFLGRVITSIEMNKNSENALFLQWYDIQGPSESNAQLLAAFELHSVEESTDMPRGDGDADLISVRPIPFEIRPRFAMHRIEILLWGLREMRRSHWRHIDRPRIDVECAGHLLHSSVIFNYRQHSNFAKTVEHLDLELPDQEDYLPPLILKLIDTKSFGRQNVIATHILTHLQEYVFRPQRGMGDENSFSRVSHIVLDVEHAESDEYLDAFLIETVKFLWTRVDERDKEEEEEETMDWWSRYYLSTGENPQVDETFCSIGPDTVVIPRSSLPSAIFKISEDLNGVETDTAGFVVYSTELENVPEFGGFQEWLHSFELTKGRKITRNPLREKIMAVLKGCFRIYRTPLPPDALDPLLPLGKDSEGLFGGLPKNKPTKILARAYIVKAINLEPSKVTNTTDPYIVLQLGKHRLSDKENYISKQLNPVFSKTGPNAWRDALKPSEILQGMCRESRLDGPHTEDRSVRIGKVVYEFEDKFKDDHENMALALLHRWKDISPSKYPLVPEHVETRILYNPKKPLEPQGQLVMWLDMFAEDTVPPAMPRDISMRKPERLLCYELRVIIWNTDEVILADDAFFTGEKMSDIYVKGWLTGKEDAQMTDVHYRSLTGEGNFNWRFVFPFDYLSIERKVVIKRKVSVFSWDETEFKLPPLLELQVWDADHFSADDHLGTISLDLNRFPRGARSASLCTLDMLRKDGTVPQVSIFKQTCVKGWWPVTSRKNRGETKLTGKIEAEIQLLTREEAEKTPAGRGRKGPDPLEEPNSVCQQASGDIFYQHLKPPENAALRRMEELQVHDHQMPHPHCSRPDIRALLLLFSWLHGKENVASLKISLQL</sequence>
<dbReference type="InterPro" id="IPR037725">
    <property type="entry name" value="C2F_Ferlin"/>
</dbReference>
<gene>
    <name evidence="8" type="ORF">HNY73_017535</name>
</gene>
<evidence type="ECO:0000256" key="4">
    <source>
        <dbReference type="ARBA" id="ARBA00022989"/>
    </source>
</evidence>
<feature type="domain" description="C2" evidence="7">
    <location>
        <begin position="1050"/>
        <end position="1200"/>
    </location>
</feature>
<dbReference type="Gene3D" id="2.60.40.150">
    <property type="entry name" value="C2 domain"/>
    <property type="match status" value="4"/>
</dbReference>
<reference evidence="8" key="1">
    <citation type="journal article" date="2020" name="bioRxiv">
        <title>Chromosome-level reference genome of the European wasp spider Argiope bruennichi: a resource for studies on range expansion and evolutionary adaptation.</title>
        <authorList>
            <person name="Sheffer M.M."/>
            <person name="Hoppe A."/>
            <person name="Krehenwinkel H."/>
            <person name="Uhl G."/>
            <person name="Kuss A.W."/>
            <person name="Jensen L."/>
            <person name="Jensen C."/>
            <person name="Gillespie R.G."/>
            <person name="Hoff K.J."/>
            <person name="Prost S."/>
        </authorList>
    </citation>
    <scope>NUCLEOTIDE SEQUENCE</scope>
</reference>
<dbReference type="PANTHER" id="PTHR12546:SF60">
    <property type="entry name" value="MISFIRE, ISOFORM F"/>
    <property type="match status" value="1"/>
</dbReference>
<dbReference type="InterPro" id="IPR012561">
    <property type="entry name" value="Ferlin_B-domain"/>
</dbReference>
<dbReference type="InterPro" id="IPR032362">
    <property type="entry name" value="Ferlin_C"/>
</dbReference>
<dbReference type="Pfam" id="PF22901">
    <property type="entry name" value="dsrm_Ferlin"/>
    <property type="match status" value="1"/>
</dbReference>
<evidence type="ECO:0000313" key="9">
    <source>
        <dbReference type="Proteomes" id="UP000807504"/>
    </source>
</evidence>
<dbReference type="InterPro" id="IPR055072">
    <property type="entry name" value="Ferlin_DSRM"/>
</dbReference>
<dbReference type="PANTHER" id="PTHR12546">
    <property type="entry name" value="FER-1-LIKE"/>
    <property type="match status" value="1"/>
</dbReference>
<dbReference type="InterPro" id="IPR037721">
    <property type="entry name" value="Ferlin"/>
</dbReference>
<keyword evidence="9" id="KW-1185">Reference proteome</keyword>
<dbReference type="SUPFAM" id="SSF49562">
    <property type="entry name" value="C2 domain (Calcium/lipid-binding domain, CaLB)"/>
    <property type="match status" value="4"/>
</dbReference>